<dbReference type="Proteomes" id="UP000295714">
    <property type="component" value="Unassembled WGS sequence"/>
</dbReference>
<protein>
    <submittedName>
        <fullName evidence="1">Uncharacterized protein DUF3822</fullName>
    </submittedName>
</protein>
<proteinExistence type="predicted"/>
<dbReference type="OrthoDB" id="658622at2"/>
<dbReference type="Pfam" id="PF12864">
    <property type="entry name" value="DUF3822"/>
    <property type="match status" value="1"/>
</dbReference>
<dbReference type="InterPro" id="IPR024213">
    <property type="entry name" value="DUF3822"/>
</dbReference>
<name>A0A4R1KV93_9FLAO</name>
<reference evidence="1 2" key="1">
    <citation type="journal article" date="2015" name="Stand. Genomic Sci.">
        <title>Genomic Encyclopedia of Bacterial and Archaeal Type Strains, Phase III: the genomes of soil and plant-associated and newly described type strains.</title>
        <authorList>
            <person name="Whitman W.B."/>
            <person name="Woyke T."/>
            <person name="Klenk H.P."/>
            <person name="Zhou Y."/>
            <person name="Lilburn T.G."/>
            <person name="Beck B.J."/>
            <person name="De Vos P."/>
            <person name="Vandamme P."/>
            <person name="Eisen J.A."/>
            <person name="Garrity G."/>
            <person name="Hugenholtz P."/>
            <person name="Kyrpides N.C."/>
        </authorList>
    </citation>
    <scope>NUCLEOTIDE SEQUENCE [LARGE SCALE GENOMIC DNA]</scope>
    <source>
        <strain evidence="1 2">CECT 8445</strain>
    </source>
</reference>
<gene>
    <name evidence="1" type="ORF">DFQ05_0621</name>
</gene>
<evidence type="ECO:0000313" key="2">
    <source>
        <dbReference type="Proteomes" id="UP000295714"/>
    </source>
</evidence>
<comment type="caution">
    <text evidence="1">The sequence shown here is derived from an EMBL/GenBank/DDBJ whole genome shotgun (WGS) entry which is preliminary data.</text>
</comment>
<dbReference type="Gene3D" id="3.30.420.260">
    <property type="match status" value="1"/>
</dbReference>
<sequence length="261" mass="30362">MTKKQFKDMSIQVKLNGLSFCVLNKSSQKLEHLSSMSFGEKLTPFDVLNRLKDELASNTVFSEEFNSVSVIHYNELASLVPYALYDEALNAEYLKYNSKILKTDFIASDVLKDNQMVSVYVPYININNYIFETFGEFSYTHASTIFIEATGCISEEVDDAVLFVNMENQSMQVLLRRGNSVEFYNYFEFTTPEDFIYYLLFTCEQKHLNPDSIELKFTGDISKEDEFYQIAYKYIRHVSILENSKDFLIKNSFNANNFRTV</sequence>
<accession>A0A4R1KV93</accession>
<dbReference type="Gene3D" id="3.30.420.250">
    <property type="match status" value="1"/>
</dbReference>
<dbReference type="CDD" id="cd24013">
    <property type="entry name" value="ASKHA_ATPase_BT3980-like"/>
    <property type="match status" value="1"/>
</dbReference>
<organism evidence="1 2">
    <name type="scientific">Winogradskyella wandonensis</name>
    <dbReference type="NCBI Taxonomy" id="1442586"/>
    <lineage>
        <taxon>Bacteria</taxon>
        <taxon>Pseudomonadati</taxon>
        <taxon>Bacteroidota</taxon>
        <taxon>Flavobacteriia</taxon>
        <taxon>Flavobacteriales</taxon>
        <taxon>Flavobacteriaceae</taxon>
        <taxon>Winogradskyella</taxon>
    </lineage>
</organism>
<dbReference type="EMBL" id="SMGI01000001">
    <property type="protein sequence ID" value="TCK69106.1"/>
    <property type="molecule type" value="Genomic_DNA"/>
</dbReference>
<keyword evidence="2" id="KW-1185">Reference proteome</keyword>
<dbReference type="AlphaFoldDB" id="A0A4R1KV93"/>
<evidence type="ECO:0000313" key="1">
    <source>
        <dbReference type="EMBL" id="TCK69106.1"/>
    </source>
</evidence>